<organism evidence="2 3">
    <name type="scientific">Actinomyces slackii</name>
    <dbReference type="NCBI Taxonomy" id="52774"/>
    <lineage>
        <taxon>Bacteria</taxon>
        <taxon>Bacillati</taxon>
        <taxon>Actinomycetota</taxon>
        <taxon>Actinomycetes</taxon>
        <taxon>Actinomycetales</taxon>
        <taxon>Actinomycetaceae</taxon>
        <taxon>Actinomyces</taxon>
    </lineage>
</organism>
<dbReference type="STRING" id="1278298.GCA_000428685_01573"/>
<dbReference type="EMBL" id="LR134363">
    <property type="protein sequence ID" value="VEG74820.1"/>
    <property type="molecule type" value="Genomic_DNA"/>
</dbReference>
<dbReference type="AlphaFoldDB" id="A0A3S4UNT6"/>
<protein>
    <submittedName>
        <fullName evidence="2">Domain of uncharacterized function (DUF2017)</fullName>
    </submittedName>
</protein>
<dbReference type="InterPro" id="IPR018561">
    <property type="entry name" value="AosR"/>
</dbReference>
<name>A0A3S4UNT6_9ACTO</name>
<dbReference type="KEGG" id="asla:NCTC11923_01462"/>
<sequence length="239" mass="25250">MRAFVPVDAGLACHLEEWERVLLSRLALEVVAILEVQSAEGTVPSAAADPALEHSDIRPGESSRDRQILEALDFEPVAQDQEAAGAPQVPAGMARALEALLPPASQDPGIAREVAELTREPLRADKAGRLGRLAAELATPTGPRGAVLVPQGQESDWLGAMNDMRLVLAAGLGIDGPEDAEEVHALALQDDDLPHTHGDEHGDETAHGSRRRGAALVYTMVTWWQESLVSVVLGGSAPA</sequence>
<dbReference type="Proteomes" id="UP000276899">
    <property type="component" value="Chromosome"/>
</dbReference>
<feature type="compositionally biased region" description="Basic and acidic residues" evidence="1">
    <location>
        <begin position="51"/>
        <end position="62"/>
    </location>
</feature>
<reference evidence="2 3" key="1">
    <citation type="submission" date="2018-12" db="EMBL/GenBank/DDBJ databases">
        <authorList>
            <consortium name="Pathogen Informatics"/>
        </authorList>
    </citation>
    <scope>NUCLEOTIDE SEQUENCE [LARGE SCALE GENOMIC DNA]</scope>
    <source>
        <strain evidence="2 3">NCTC11923</strain>
    </source>
</reference>
<evidence type="ECO:0000256" key="1">
    <source>
        <dbReference type="SAM" id="MobiDB-lite"/>
    </source>
</evidence>
<evidence type="ECO:0000313" key="3">
    <source>
        <dbReference type="Proteomes" id="UP000276899"/>
    </source>
</evidence>
<feature type="region of interest" description="Disordered" evidence="1">
    <location>
        <begin position="43"/>
        <end position="62"/>
    </location>
</feature>
<keyword evidence="3" id="KW-1185">Reference proteome</keyword>
<gene>
    <name evidence="2" type="ORF">NCTC11923_01462</name>
</gene>
<dbReference type="RefSeq" id="WP_026426732.1">
    <property type="nucleotide sequence ID" value="NZ_CBCRWE010000002.1"/>
</dbReference>
<proteinExistence type="predicted"/>
<dbReference type="Pfam" id="PF09438">
    <property type="entry name" value="DUF2017"/>
    <property type="match status" value="1"/>
</dbReference>
<accession>A0A3S4UNT6</accession>
<evidence type="ECO:0000313" key="2">
    <source>
        <dbReference type="EMBL" id="VEG74820.1"/>
    </source>
</evidence>